<evidence type="ECO:0000256" key="1">
    <source>
        <dbReference type="ARBA" id="ARBA00001946"/>
    </source>
</evidence>
<sequence>MALHKFFAMNTPFFTNGLPPGAQEMAESWFAAVEGKLSRFNPGSELSLLNCSAGQPFIASSLLYEAIAEANRYYDSTEGLFNPYLGHVIRQLGYSKSFEKLAQPAEDGPVAPALPYDCAVPVTLHADASSIALHPKVSLDLGGFGKGWSAHQLSLMLQQAGIRSGAIGAGGDISLWGVPDAGWTVSIGDPWDESRDVMTLRVRYPGGIATSSTVKRKWTDRYGQSRHHILHPRTGLPAVSDLAQVTLFAPDLADAEVYAKCVLILGSRQGFEWLTGRYPACAAIGILHDGSIRKVGAIGQYVEEGGIRYECGC</sequence>
<keyword evidence="12" id="KW-1185">Reference proteome</keyword>
<dbReference type="InterPro" id="IPR024932">
    <property type="entry name" value="ApbE"/>
</dbReference>
<keyword evidence="7" id="KW-0274">FAD</keyword>
<dbReference type="EC" id="2.7.1.180" evidence="2"/>
<evidence type="ECO:0000256" key="6">
    <source>
        <dbReference type="ARBA" id="ARBA00022723"/>
    </source>
</evidence>
<evidence type="ECO:0000256" key="8">
    <source>
        <dbReference type="ARBA" id="ARBA00022842"/>
    </source>
</evidence>
<dbReference type="SUPFAM" id="SSF143631">
    <property type="entry name" value="ApbE-like"/>
    <property type="match status" value="1"/>
</dbReference>
<evidence type="ECO:0000313" key="11">
    <source>
        <dbReference type="EMBL" id="GLX70359.1"/>
    </source>
</evidence>
<evidence type="ECO:0000256" key="9">
    <source>
        <dbReference type="ARBA" id="ARBA00031306"/>
    </source>
</evidence>
<keyword evidence="8" id="KW-0460">Magnesium</keyword>
<evidence type="ECO:0000313" key="12">
    <source>
        <dbReference type="Proteomes" id="UP001157114"/>
    </source>
</evidence>
<dbReference type="PANTHER" id="PTHR30040">
    <property type="entry name" value="THIAMINE BIOSYNTHESIS LIPOPROTEIN APBE"/>
    <property type="match status" value="1"/>
</dbReference>
<evidence type="ECO:0000256" key="2">
    <source>
        <dbReference type="ARBA" id="ARBA00011955"/>
    </source>
</evidence>
<evidence type="ECO:0000256" key="4">
    <source>
        <dbReference type="ARBA" id="ARBA00022630"/>
    </source>
</evidence>
<keyword evidence="4" id="KW-0285">Flavoprotein</keyword>
<dbReference type="Proteomes" id="UP001157114">
    <property type="component" value="Unassembled WGS sequence"/>
</dbReference>
<comment type="caution">
    <text evidence="11">The sequence shown here is derived from an EMBL/GenBank/DDBJ whole genome shotgun (WGS) entry which is preliminary data.</text>
</comment>
<reference evidence="11 12" key="1">
    <citation type="submission" date="2023-03" db="EMBL/GenBank/DDBJ databases">
        <title>Draft genome sequence of the bacteria which degrade cell wall of Tricholomamatutake.</title>
        <authorList>
            <person name="Konishi Y."/>
            <person name="Fukuta Y."/>
            <person name="Shirasaka N."/>
        </authorList>
    </citation>
    <scope>NUCLEOTIDE SEQUENCE [LARGE SCALE GENOMIC DNA]</scope>
    <source>
        <strain evidence="12">mu1</strain>
    </source>
</reference>
<proteinExistence type="predicted"/>
<gene>
    <name evidence="11" type="ORF">MU1_47050</name>
</gene>
<dbReference type="EMBL" id="BSSQ01000018">
    <property type="protein sequence ID" value="GLX70359.1"/>
    <property type="molecule type" value="Genomic_DNA"/>
</dbReference>
<dbReference type="InterPro" id="IPR003374">
    <property type="entry name" value="ApbE-like_sf"/>
</dbReference>
<name>A0ABQ6GHE1_9BACL</name>
<evidence type="ECO:0000256" key="3">
    <source>
        <dbReference type="ARBA" id="ARBA00016337"/>
    </source>
</evidence>
<keyword evidence="6" id="KW-0479">Metal-binding</keyword>
<accession>A0ABQ6GHE1</accession>
<dbReference type="Pfam" id="PF02424">
    <property type="entry name" value="ApbE"/>
    <property type="match status" value="1"/>
</dbReference>
<evidence type="ECO:0000256" key="5">
    <source>
        <dbReference type="ARBA" id="ARBA00022679"/>
    </source>
</evidence>
<keyword evidence="5" id="KW-0808">Transferase</keyword>
<dbReference type="PANTHER" id="PTHR30040:SF2">
    <property type="entry name" value="FAD:PROTEIN FMN TRANSFERASE"/>
    <property type="match status" value="1"/>
</dbReference>
<comment type="catalytic activity">
    <reaction evidence="10">
        <text>L-threonyl-[protein] + FAD = FMN-L-threonyl-[protein] + AMP + H(+)</text>
        <dbReference type="Rhea" id="RHEA:36847"/>
        <dbReference type="Rhea" id="RHEA-COMP:11060"/>
        <dbReference type="Rhea" id="RHEA-COMP:11061"/>
        <dbReference type="ChEBI" id="CHEBI:15378"/>
        <dbReference type="ChEBI" id="CHEBI:30013"/>
        <dbReference type="ChEBI" id="CHEBI:57692"/>
        <dbReference type="ChEBI" id="CHEBI:74257"/>
        <dbReference type="ChEBI" id="CHEBI:456215"/>
        <dbReference type="EC" id="2.7.1.180"/>
    </reaction>
</comment>
<dbReference type="Gene3D" id="3.10.520.10">
    <property type="entry name" value="ApbE-like domains"/>
    <property type="match status" value="1"/>
</dbReference>
<comment type="cofactor">
    <cofactor evidence="1">
        <name>Mg(2+)</name>
        <dbReference type="ChEBI" id="CHEBI:18420"/>
    </cofactor>
</comment>
<protein>
    <recommendedName>
        <fullName evidence="3">FAD:protein FMN transferase</fullName>
        <ecNumber evidence="2">2.7.1.180</ecNumber>
    </recommendedName>
    <alternativeName>
        <fullName evidence="9">Flavin transferase</fullName>
    </alternativeName>
</protein>
<dbReference type="RefSeq" id="WP_284241118.1">
    <property type="nucleotide sequence ID" value="NZ_BSSQ01000018.1"/>
</dbReference>
<evidence type="ECO:0000256" key="7">
    <source>
        <dbReference type="ARBA" id="ARBA00022827"/>
    </source>
</evidence>
<evidence type="ECO:0000256" key="10">
    <source>
        <dbReference type="ARBA" id="ARBA00048540"/>
    </source>
</evidence>
<organism evidence="11 12">
    <name type="scientific">Paenibacillus glycanilyticus</name>
    <dbReference type="NCBI Taxonomy" id="126569"/>
    <lineage>
        <taxon>Bacteria</taxon>
        <taxon>Bacillati</taxon>
        <taxon>Bacillota</taxon>
        <taxon>Bacilli</taxon>
        <taxon>Bacillales</taxon>
        <taxon>Paenibacillaceae</taxon>
        <taxon>Paenibacillus</taxon>
    </lineage>
</organism>